<dbReference type="SUPFAM" id="SSF53474">
    <property type="entry name" value="alpha/beta-Hydrolases"/>
    <property type="match status" value="1"/>
</dbReference>
<dbReference type="PANTHER" id="PTHR46438:SF11">
    <property type="entry name" value="LIPASE-RELATED"/>
    <property type="match status" value="1"/>
</dbReference>
<reference evidence="2" key="1">
    <citation type="submission" date="2021-10" db="EMBL/GenBank/DDBJ databases">
        <authorList>
            <person name="Criscuolo A."/>
        </authorList>
    </citation>
    <scope>NUCLEOTIDE SEQUENCE</scope>
    <source>
        <strain evidence="2">CIP111885</strain>
    </source>
</reference>
<name>A0A9C7GCS7_9BACI</name>
<dbReference type="Gene3D" id="3.40.50.1820">
    <property type="entry name" value="alpha/beta hydrolase"/>
    <property type="match status" value="1"/>
</dbReference>
<gene>
    <name evidence="2" type="primary">bphD</name>
    <name evidence="2" type="ORF">NEOCIP111885_03455</name>
</gene>
<keyword evidence="2" id="KW-0378">Hydrolase</keyword>
<dbReference type="Pfam" id="PF00561">
    <property type="entry name" value="Abhydrolase_1"/>
    <property type="match status" value="1"/>
</dbReference>
<feature type="domain" description="AB hydrolase-1" evidence="1">
    <location>
        <begin position="30"/>
        <end position="263"/>
    </location>
</feature>
<protein>
    <submittedName>
        <fullName evidence="2">2-hydroxy-6-oxo-6-phenylhexa-2,4-dienoate hydrolase</fullName>
        <ecNumber evidence="2">3.7.1.8</ecNumber>
    </submittedName>
</protein>
<dbReference type="RefSeq" id="WP_230497940.1">
    <property type="nucleotide sequence ID" value="NZ_CAKJTG010000022.1"/>
</dbReference>
<evidence type="ECO:0000259" key="1">
    <source>
        <dbReference type="Pfam" id="PF00561"/>
    </source>
</evidence>
<dbReference type="AlphaFoldDB" id="A0A9C7GCS7"/>
<dbReference type="PANTHER" id="PTHR46438">
    <property type="entry name" value="ALPHA/BETA-HYDROLASES SUPERFAMILY PROTEIN"/>
    <property type="match status" value="1"/>
</dbReference>
<dbReference type="EMBL" id="CAKJTG010000022">
    <property type="protein sequence ID" value="CAG9609712.1"/>
    <property type="molecule type" value="Genomic_DNA"/>
</dbReference>
<dbReference type="InterPro" id="IPR000073">
    <property type="entry name" value="AB_hydrolase_1"/>
</dbReference>
<keyword evidence="3" id="KW-1185">Reference proteome</keyword>
<accession>A0A9C7GCS7</accession>
<evidence type="ECO:0000313" key="2">
    <source>
        <dbReference type="EMBL" id="CAG9609712.1"/>
    </source>
</evidence>
<dbReference type="InterPro" id="IPR029058">
    <property type="entry name" value="AB_hydrolase_fold"/>
</dbReference>
<dbReference type="InterPro" id="IPR000639">
    <property type="entry name" value="Epox_hydrolase-like"/>
</dbReference>
<dbReference type="GO" id="GO:0016787">
    <property type="term" value="F:hydrolase activity"/>
    <property type="evidence" value="ECO:0007669"/>
    <property type="project" value="UniProtKB-KW"/>
</dbReference>
<dbReference type="EC" id="3.7.1.8" evidence="2"/>
<dbReference type="Proteomes" id="UP000789845">
    <property type="component" value="Unassembled WGS sequence"/>
</dbReference>
<dbReference type="PRINTS" id="PR00111">
    <property type="entry name" value="ABHYDROLASE"/>
</dbReference>
<comment type="caution">
    <text evidence="2">The sequence shown here is derived from an EMBL/GenBank/DDBJ whole genome shotgun (WGS) entry which is preliminary data.</text>
</comment>
<proteinExistence type="predicted"/>
<organism evidence="2 3">
    <name type="scientific">Pseudoneobacillus rhizosphaerae</name>
    <dbReference type="NCBI Taxonomy" id="2880968"/>
    <lineage>
        <taxon>Bacteria</taxon>
        <taxon>Bacillati</taxon>
        <taxon>Bacillota</taxon>
        <taxon>Bacilli</taxon>
        <taxon>Bacillales</taxon>
        <taxon>Bacillaceae</taxon>
        <taxon>Pseudoneobacillus</taxon>
    </lineage>
</organism>
<sequence>MNNGFQTGHFEIDKINIYYEYYVHPTAEKTVVLLHGFLSSTFSFRRLMPLLCKDFNVISVDLPPFGKSGKTTFYTYSLQNQAKTVIRLLEHLGIKEVMLIGHSMGGQVALNVCYLRPELVEQAVLLCSSGYLKRSKLPLILSSYIPFFYLYVKRWLASSGVEKNLRNVVHDHSLIDEVMLTGYLQPFTQDNEIFKGLTKMIRDREGDLTPEQLKKIETPCLLIWGEHDKVVPVQIGKRLKKDLKNSKIIILEKTGHLVPEERPEEIFQYILNFTLTTTSLTV</sequence>
<evidence type="ECO:0000313" key="3">
    <source>
        <dbReference type="Proteomes" id="UP000789845"/>
    </source>
</evidence>
<dbReference type="PRINTS" id="PR00412">
    <property type="entry name" value="EPOXHYDRLASE"/>
</dbReference>